<dbReference type="GO" id="GO:0003887">
    <property type="term" value="F:DNA-directed DNA polymerase activity"/>
    <property type="evidence" value="ECO:0007669"/>
    <property type="project" value="UniProtKB-EC"/>
</dbReference>
<dbReference type="Proteomes" id="UP001229346">
    <property type="component" value="Unassembled WGS sequence"/>
</dbReference>
<dbReference type="PANTHER" id="PTHR30231:SF41">
    <property type="entry name" value="DNA POLYMERASE III SUBUNIT EPSILON"/>
    <property type="match status" value="1"/>
</dbReference>
<name>A0ABT9U3U7_PAEHA</name>
<evidence type="ECO:0000259" key="1">
    <source>
        <dbReference type="SMART" id="SM00479"/>
    </source>
</evidence>
<dbReference type="Pfam" id="PF00929">
    <property type="entry name" value="RNase_T"/>
    <property type="match status" value="1"/>
</dbReference>
<dbReference type="InterPro" id="IPR036397">
    <property type="entry name" value="RNaseH_sf"/>
</dbReference>
<keyword evidence="2" id="KW-0808">Transferase</keyword>
<feature type="domain" description="Exonuclease" evidence="1">
    <location>
        <begin position="7"/>
        <end position="172"/>
    </location>
</feature>
<sequence>MINLINDICVFDFETSGLSPVNERVIEMAAIRVINGITVSEFRTFVKFDGVLAPKITEITGITDADLAGGMDEKQAFIALRKIMGPRSLLVAHNAQFDLAFLHYTMFRIQGITFDNPFIDTLTISRDRTPFPHKLENMCDKYAIKLEGAHRALNDVEATLELLKALHNEKPVDEWVNRLAYVPKYGKPDWIPSYAELSPVVWRSQRTVS</sequence>
<dbReference type="EC" id="2.7.7.7" evidence="2"/>
<evidence type="ECO:0000313" key="3">
    <source>
        <dbReference type="Proteomes" id="UP001229346"/>
    </source>
</evidence>
<reference evidence="2 3" key="1">
    <citation type="submission" date="2023-07" db="EMBL/GenBank/DDBJ databases">
        <title>Sorghum-associated microbial communities from plants grown in Nebraska, USA.</title>
        <authorList>
            <person name="Schachtman D."/>
        </authorList>
    </citation>
    <scope>NUCLEOTIDE SEQUENCE [LARGE SCALE GENOMIC DNA]</scope>
    <source>
        <strain evidence="2 3">CC482</strain>
    </source>
</reference>
<dbReference type="InterPro" id="IPR013520">
    <property type="entry name" value="Ribonucl_H"/>
</dbReference>
<dbReference type="Gene3D" id="3.30.420.10">
    <property type="entry name" value="Ribonuclease H-like superfamily/Ribonuclease H"/>
    <property type="match status" value="1"/>
</dbReference>
<gene>
    <name evidence="2" type="ORF">J2T15_003772</name>
</gene>
<proteinExistence type="predicted"/>
<organism evidence="2 3">
    <name type="scientific">Paenibacillus harenae</name>
    <dbReference type="NCBI Taxonomy" id="306543"/>
    <lineage>
        <taxon>Bacteria</taxon>
        <taxon>Bacillati</taxon>
        <taxon>Bacillota</taxon>
        <taxon>Bacilli</taxon>
        <taxon>Bacillales</taxon>
        <taxon>Paenibacillaceae</taxon>
        <taxon>Paenibacillus</taxon>
    </lineage>
</organism>
<keyword evidence="3" id="KW-1185">Reference proteome</keyword>
<dbReference type="RefSeq" id="WP_307205637.1">
    <property type="nucleotide sequence ID" value="NZ_JAUSSU010000007.1"/>
</dbReference>
<comment type="caution">
    <text evidence="2">The sequence shown here is derived from an EMBL/GenBank/DDBJ whole genome shotgun (WGS) entry which is preliminary data.</text>
</comment>
<dbReference type="SUPFAM" id="SSF53098">
    <property type="entry name" value="Ribonuclease H-like"/>
    <property type="match status" value="1"/>
</dbReference>
<evidence type="ECO:0000313" key="2">
    <source>
        <dbReference type="EMBL" id="MDQ0114317.1"/>
    </source>
</evidence>
<protein>
    <submittedName>
        <fullName evidence="2">DNA polymerase-3 subunit epsilon/DNA polymerase-3 subunit alpha (Gram-positive type)</fullName>
        <ecNumber evidence="2">2.7.7.7</ecNumber>
    </submittedName>
</protein>
<dbReference type="EMBL" id="JAUSSU010000007">
    <property type="protein sequence ID" value="MDQ0114317.1"/>
    <property type="molecule type" value="Genomic_DNA"/>
</dbReference>
<dbReference type="SMART" id="SM00479">
    <property type="entry name" value="EXOIII"/>
    <property type="match status" value="1"/>
</dbReference>
<dbReference type="CDD" id="cd06127">
    <property type="entry name" value="DEDDh"/>
    <property type="match status" value="1"/>
</dbReference>
<dbReference type="PANTHER" id="PTHR30231">
    <property type="entry name" value="DNA POLYMERASE III SUBUNIT EPSILON"/>
    <property type="match status" value="1"/>
</dbReference>
<dbReference type="InterPro" id="IPR012337">
    <property type="entry name" value="RNaseH-like_sf"/>
</dbReference>
<accession>A0ABT9U3U7</accession>
<keyword evidence="2" id="KW-0548">Nucleotidyltransferase</keyword>